<keyword evidence="2" id="KW-1185">Reference proteome</keyword>
<dbReference type="PATRIC" id="fig|45071.6.peg.3803"/>
<sequence>MKRKLESDGKSRFFKKLKTSDESNQTLVHKLILAASSYAGKLKHISSSGYYVSYSFLYTAANDFVLNFCDSIGDIPGPIKQAVSEKFTASKNKMVPTEQANCDDQPHLSCWEFCFLALKDIGLVSEKQLDDLCYIVYKINEKSPTKEIEITLAHALFNAPLENYRKFSKDSLPAPGDFLLFQKNHASRPYHCSICIDKEGGFIGLNDDECVKQGNVTKYSTLQEDCTWDPEEDDEMWAPESVYYVPVSEIARNIQHFIETYQNIIALKKTEPRKTEEKLLEELGETQYEQLVSDIRIYSGVIP</sequence>
<evidence type="ECO:0000313" key="1">
    <source>
        <dbReference type="EMBL" id="OEH48036.1"/>
    </source>
</evidence>
<dbReference type="AlphaFoldDB" id="A0A1E5JU31"/>
<reference evidence="1 2" key="1">
    <citation type="submission" date="2016-02" db="EMBL/GenBank/DDBJ databases">
        <title>Secondary metabolites in Legionella.</title>
        <authorList>
            <person name="Tobias N.J."/>
            <person name="Bode H.B."/>
        </authorList>
    </citation>
    <scope>NUCLEOTIDE SEQUENCE [LARGE SCALE GENOMIC DNA]</scope>
    <source>
        <strain evidence="1 2">DSM 19216</strain>
    </source>
</reference>
<protein>
    <submittedName>
        <fullName evidence="1">Uncharacterized protein</fullName>
    </submittedName>
</protein>
<evidence type="ECO:0000313" key="2">
    <source>
        <dbReference type="Proteomes" id="UP000095229"/>
    </source>
</evidence>
<comment type="caution">
    <text evidence="1">The sequence shown here is derived from an EMBL/GenBank/DDBJ whole genome shotgun (WGS) entry which is preliminary data.</text>
</comment>
<dbReference type="OrthoDB" id="5645109at2"/>
<dbReference type="EMBL" id="LSOG01000032">
    <property type="protein sequence ID" value="OEH48036.1"/>
    <property type="molecule type" value="Genomic_DNA"/>
</dbReference>
<dbReference type="Proteomes" id="UP000095229">
    <property type="component" value="Unassembled WGS sequence"/>
</dbReference>
<gene>
    <name evidence="1" type="ORF">lpari_00973</name>
</gene>
<proteinExistence type="predicted"/>
<accession>A0A1E5JU31</accession>
<organism evidence="1 2">
    <name type="scientific">Legionella parisiensis</name>
    <dbReference type="NCBI Taxonomy" id="45071"/>
    <lineage>
        <taxon>Bacteria</taxon>
        <taxon>Pseudomonadati</taxon>
        <taxon>Pseudomonadota</taxon>
        <taxon>Gammaproteobacteria</taxon>
        <taxon>Legionellales</taxon>
        <taxon>Legionellaceae</taxon>
        <taxon>Legionella</taxon>
    </lineage>
</organism>
<name>A0A1E5JU31_9GAMM</name>
<dbReference type="RefSeq" id="WP_058519084.1">
    <property type="nucleotide sequence ID" value="NZ_CAAAIE010000009.1"/>
</dbReference>